<comment type="caution">
    <text evidence="1">The sequence shown here is derived from an EMBL/GenBank/DDBJ whole genome shotgun (WGS) entry which is preliminary data.</text>
</comment>
<dbReference type="RefSeq" id="WP_284053004.1">
    <property type="nucleotide sequence ID" value="NZ_JAGRQC010000001.1"/>
</dbReference>
<gene>
    <name evidence="1" type="ORF">J7S20_04385</name>
</gene>
<name>A0A8T4IHG3_9SPHN</name>
<evidence type="ECO:0000313" key="2">
    <source>
        <dbReference type="Proteomes" id="UP000676996"/>
    </source>
</evidence>
<accession>A0A8T4IHG3</accession>
<evidence type="ECO:0000313" key="1">
    <source>
        <dbReference type="EMBL" id="MBR0551739.1"/>
    </source>
</evidence>
<dbReference type="AlphaFoldDB" id="A0A8T4IHG3"/>
<sequence length="68" mass="7124">MTAGERLAALSPAARASATAALDEISRPLDVGEIDVALARAGIPRSKRRPVVRALMEAFDIIALEPNA</sequence>
<dbReference type="Proteomes" id="UP000676996">
    <property type="component" value="Unassembled WGS sequence"/>
</dbReference>
<reference evidence="1" key="1">
    <citation type="submission" date="2021-04" db="EMBL/GenBank/DDBJ databases">
        <title>Ouciella asimina sp. nov., isolated from the surface seawater in the hydrothermal field of Okinawa Trough.</title>
        <authorList>
            <person name="Shuang W."/>
        </authorList>
    </citation>
    <scope>NUCLEOTIDE SEQUENCE</scope>
    <source>
        <strain evidence="1">LXI357</strain>
    </source>
</reference>
<keyword evidence="2" id="KW-1185">Reference proteome</keyword>
<proteinExistence type="predicted"/>
<organism evidence="1 2">
    <name type="scientific">Stakelama marina</name>
    <dbReference type="NCBI Taxonomy" id="2826939"/>
    <lineage>
        <taxon>Bacteria</taxon>
        <taxon>Pseudomonadati</taxon>
        <taxon>Pseudomonadota</taxon>
        <taxon>Alphaproteobacteria</taxon>
        <taxon>Sphingomonadales</taxon>
        <taxon>Sphingomonadaceae</taxon>
        <taxon>Stakelama</taxon>
    </lineage>
</organism>
<protein>
    <submittedName>
        <fullName evidence="1">Uncharacterized protein</fullName>
    </submittedName>
</protein>
<dbReference type="EMBL" id="JAGRQC010000001">
    <property type="protein sequence ID" value="MBR0551739.1"/>
    <property type="molecule type" value="Genomic_DNA"/>
</dbReference>